<dbReference type="InterPro" id="IPR021386">
    <property type="entry name" value="SPP41_DUF3020"/>
</dbReference>
<dbReference type="SUPFAM" id="SSF57667">
    <property type="entry name" value="beta-beta-alpha zinc fingers"/>
    <property type="match status" value="1"/>
</dbReference>
<evidence type="ECO:0000256" key="3">
    <source>
        <dbReference type="ARBA" id="ARBA00022833"/>
    </source>
</evidence>
<reference evidence="7 8" key="1">
    <citation type="submission" date="2022-11" db="EMBL/GenBank/DDBJ databases">
        <title>Mucor velutinosus strain NIH1002 WGS.</title>
        <authorList>
            <person name="Subramanian P."/>
            <person name="Mullikin J.C."/>
            <person name="Segre J.A."/>
            <person name="Zelazny A.M."/>
        </authorList>
    </citation>
    <scope>NUCLEOTIDE SEQUENCE [LARGE SCALE GENOMIC DNA]</scope>
    <source>
        <strain evidence="7 8">NIH1002</strain>
    </source>
</reference>
<feature type="compositionally biased region" description="Low complexity" evidence="5">
    <location>
        <begin position="227"/>
        <end position="242"/>
    </location>
</feature>
<evidence type="ECO:0000259" key="6">
    <source>
        <dbReference type="PROSITE" id="PS50157"/>
    </source>
</evidence>
<dbReference type="SMART" id="SM00355">
    <property type="entry name" value="ZnF_C2H2"/>
    <property type="match status" value="1"/>
</dbReference>
<dbReference type="AlphaFoldDB" id="A0AAN7I451"/>
<keyword evidence="7" id="KW-0456">Lyase</keyword>
<protein>
    <submittedName>
        <fullName evidence="7">Cyanate hydratase</fullName>
        <ecNumber evidence="7">4.2.1.104</ecNumber>
    </submittedName>
</protein>
<dbReference type="InterPro" id="IPR036236">
    <property type="entry name" value="Znf_C2H2_sf"/>
</dbReference>
<evidence type="ECO:0000313" key="8">
    <source>
        <dbReference type="Proteomes" id="UP001304243"/>
    </source>
</evidence>
<name>A0AAN7I451_9FUNG</name>
<dbReference type="Proteomes" id="UP001304243">
    <property type="component" value="Unassembled WGS sequence"/>
</dbReference>
<comment type="caution">
    <text evidence="7">The sequence shown here is derived from an EMBL/GenBank/DDBJ whole genome shotgun (WGS) entry which is preliminary data.</text>
</comment>
<evidence type="ECO:0000256" key="4">
    <source>
        <dbReference type="PROSITE-ProRule" id="PRU00042"/>
    </source>
</evidence>
<keyword evidence="8" id="KW-1185">Reference proteome</keyword>
<dbReference type="GO" id="GO:0008824">
    <property type="term" value="F:cyanate hydratase activity"/>
    <property type="evidence" value="ECO:0007669"/>
    <property type="project" value="UniProtKB-EC"/>
</dbReference>
<keyword evidence="2 4" id="KW-0863">Zinc-finger</keyword>
<dbReference type="Pfam" id="PF11223">
    <property type="entry name" value="DUF3020"/>
    <property type="match status" value="1"/>
</dbReference>
<dbReference type="FunFam" id="3.30.160.60:FF:000446">
    <property type="entry name" value="Zinc finger protein"/>
    <property type="match status" value="1"/>
</dbReference>
<dbReference type="EC" id="4.2.1.104" evidence="7"/>
<feature type="compositionally biased region" description="Low complexity" evidence="5">
    <location>
        <begin position="152"/>
        <end position="161"/>
    </location>
</feature>
<dbReference type="InterPro" id="IPR013087">
    <property type="entry name" value="Znf_C2H2_type"/>
</dbReference>
<dbReference type="Pfam" id="PF00096">
    <property type="entry name" value="zf-C2H2"/>
    <property type="match status" value="1"/>
</dbReference>
<dbReference type="EMBL" id="JASEJX010000010">
    <property type="protein sequence ID" value="KAK4520477.1"/>
    <property type="molecule type" value="Genomic_DNA"/>
</dbReference>
<evidence type="ECO:0000256" key="5">
    <source>
        <dbReference type="SAM" id="MobiDB-lite"/>
    </source>
</evidence>
<feature type="compositionally biased region" description="Polar residues" evidence="5">
    <location>
        <begin position="188"/>
        <end position="209"/>
    </location>
</feature>
<keyword evidence="3" id="KW-0862">Zinc</keyword>
<organism evidence="7 8">
    <name type="scientific">Mucor velutinosus</name>
    <dbReference type="NCBI Taxonomy" id="708070"/>
    <lineage>
        <taxon>Eukaryota</taxon>
        <taxon>Fungi</taxon>
        <taxon>Fungi incertae sedis</taxon>
        <taxon>Mucoromycota</taxon>
        <taxon>Mucoromycotina</taxon>
        <taxon>Mucoromycetes</taxon>
        <taxon>Mucorales</taxon>
        <taxon>Mucorineae</taxon>
        <taxon>Mucoraceae</taxon>
        <taxon>Mucor</taxon>
    </lineage>
</organism>
<proteinExistence type="predicted"/>
<evidence type="ECO:0000313" key="7">
    <source>
        <dbReference type="EMBL" id="KAK4520477.1"/>
    </source>
</evidence>
<feature type="region of interest" description="Disordered" evidence="5">
    <location>
        <begin position="187"/>
        <end position="242"/>
    </location>
</feature>
<dbReference type="GeneID" id="89951675"/>
<feature type="region of interest" description="Disordered" evidence="5">
    <location>
        <begin position="120"/>
        <end position="172"/>
    </location>
</feature>
<sequence length="304" mass="34568">MSEDDSNFACPQCPKIFATRSNLKRHMENPNIHNIPYARSRDQKRWSGHTKKVSSRADTTERMRKWRAENRDKNKRNDLRCRVYRLARQKFGEGDSEEKQQFINEEINRRLGRRMLLEQKNKENAASNTATATSEATNTNPFRIKVKDEFNNDPSNTRSPSTTPPQPETLNELPFYCAPLHKIELPSINMNNRRPSQSTEPSGYINKSQPPSPISDTARHEDDANRRLSGCSMNSSSSSRSFNYTTCNNTTSPNNTTHNFINDKSNFSPSTATTSPEQLHDTLPPMLALLPPVSGGNTTRLPLQ</sequence>
<evidence type="ECO:0000256" key="2">
    <source>
        <dbReference type="ARBA" id="ARBA00022771"/>
    </source>
</evidence>
<dbReference type="RefSeq" id="XP_064687143.1">
    <property type="nucleotide sequence ID" value="XM_064827245.1"/>
</dbReference>
<feature type="compositionally biased region" description="Low complexity" evidence="5">
    <location>
        <begin position="124"/>
        <end position="140"/>
    </location>
</feature>
<accession>A0AAN7I451</accession>
<dbReference type="Gene3D" id="3.30.160.60">
    <property type="entry name" value="Classic Zinc Finger"/>
    <property type="match status" value="1"/>
</dbReference>
<dbReference type="PROSITE" id="PS50157">
    <property type="entry name" value="ZINC_FINGER_C2H2_2"/>
    <property type="match status" value="1"/>
</dbReference>
<feature type="compositionally biased region" description="Basic and acidic residues" evidence="5">
    <location>
        <begin position="217"/>
        <end position="226"/>
    </location>
</feature>
<gene>
    <name evidence="7" type="primary">cyn1</name>
    <name evidence="7" type="ORF">ATC70_007989</name>
</gene>
<keyword evidence="1" id="KW-0479">Metal-binding</keyword>
<evidence type="ECO:0000256" key="1">
    <source>
        <dbReference type="ARBA" id="ARBA00022723"/>
    </source>
</evidence>
<feature type="region of interest" description="Disordered" evidence="5">
    <location>
        <begin position="41"/>
        <end position="62"/>
    </location>
</feature>
<dbReference type="GO" id="GO:0008270">
    <property type="term" value="F:zinc ion binding"/>
    <property type="evidence" value="ECO:0007669"/>
    <property type="project" value="UniProtKB-KW"/>
</dbReference>
<feature type="domain" description="C2H2-type" evidence="6">
    <location>
        <begin position="8"/>
        <end position="33"/>
    </location>
</feature>